<dbReference type="RefSeq" id="WP_002661234.1">
    <property type="nucleotide sequence ID" value="NZ_JH719942.1"/>
</dbReference>
<dbReference type="Gene3D" id="1.25.40.20">
    <property type="entry name" value="Ankyrin repeat-containing domain"/>
    <property type="match status" value="1"/>
</dbReference>
<name>J0P5N1_9BACT</name>
<protein>
    <recommendedName>
        <fullName evidence="3">Ankyrin repeat-containing protein</fullName>
    </recommendedName>
</protein>
<evidence type="ECO:0000313" key="2">
    <source>
        <dbReference type="Proteomes" id="UP000005113"/>
    </source>
</evidence>
<dbReference type="Proteomes" id="UP000005113">
    <property type="component" value="Unassembled WGS sequence"/>
</dbReference>
<gene>
    <name evidence="1" type="ORF">SapgrDRAFT_3541</name>
</gene>
<proteinExistence type="predicted"/>
<dbReference type="EMBL" id="JH719942">
    <property type="protein sequence ID" value="EJF55174.1"/>
    <property type="molecule type" value="Genomic_DNA"/>
</dbReference>
<reference evidence="2" key="1">
    <citation type="journal article" date="2012" name="Stand. Genomic Sci.">
        <title>Permanent draft genome sequence of the gliding predator Saprospira grandis strain Sa g1 (= HR1).</title>
        <authorList>
            <person name="Mavromatis K."/>
            <person name="Chertkov O."/>
            <person name="Lapidus A."/>
            <person name="Nolan M."/>
            <person name="Lucas S."/>
            <person name="Tice H."/>
            <person name="Del Rio T.G."/>
            <person name="Cheng J.F."/>
            <person name="Han C."/>
            <person name="Tapia R."/>
            <person name="Bruce D."/>
            <person name="Goodwin L.A."/>
            <person name="Pitluck S."/>
            <person name="Huntemann M."/>
            <person name="Liolios K."/>
            <person name="Pagani I."/>
            <person name="Ivanova N."/>
            <person name="Mikhailova N."/>
            <person name="Pati A."/>
            <person name="Chen A."/>
            <person name="Palaniappan K."/>
            <person name="Land M."/>
            <person name="Brambilla E.M."/>
            <person name="Rohde M."/>
            <person name="Spring S."/>
            <person name="Goker M."/>
            <person name="Detter J.C."/>
            <person name="Bristow J."/>
            <person name="Eisen J.A."/>
            <person name="Markowitz V."/>
            <person name="Hugenholtz P."/>
            <person name="Kyrpides N.C."/>
            <person name="Klenk H.P."/>
            <person name="Woyke T."/>
        </authorList>
    </citation>
    <scope>NUCLEOTIDE SEQUENCE [LARGE SCALE GENOMIC DNA]</scope>
    <source>
        <strain evidence="2">DSM 2844</strain>
    </source>
</reference>
<dbReference type="HOGENOM" id="CLU_1460310_0_0_10"/>
<dbReference type="InterPro" id="IPR036770">
    <property type="entry name" value="Ankyrin_rpt-contain_sf"/>
</dbReference>
<organism evidence="1 2">
    <name type="scientific">Saprospira grandis DSM 2844</name>
    <dbReference type="NCBI Taxonomy" id="694433"/>
    <lineage>
        <taxon>Bacteria</taxon>
        <taxon>Pseudomonadati</taxon>
        <taxon>Bacteroidota</taxon>
        <taxon>Saprospiria</taxon>
        <taxon>Saprospirales</taxon>
        <taxon>Saprospiraceae</taxon>
        <taxon>Saprospira</taxon>
    </lineage>
</organism>
<sequence>MFKTKNSKYIDKLKRSQNAFIDLQKDVFWVDGRPSFLIKIINILVAKGDLEALYFFKSKISLKILNNVQSKNQKECTLLQKACFYAVKENDNCGLRLKIVQVLLEEGLSKVSIKCTDPIVIAASHRNIELLDILVKFGLDLNKLWKPSIWFRVSPKILKHLEENSSNVPQEVVDYLRELGDDLEKF</sequence>
<dbReference type="AlphaFoldDB" id="J0P5N1"/>
<evidence type="ECO:0000313" key="1">
    <source>
        <dbReference type="EMBL" id="EJF55174.1"/>
    </source>
</evidence>
<dbReference type="SUPFAM" id="SSF140860">
    <property type="entry name" value="Pseudo ankyrin repeat-like"/>
    <property type="match status" value="1"/>
</dbReference>
<accession>J0P5N1</accession>
<evidence type="ECO:0008006" key="3">
    <source>
        <dbReference type="Google" id="ProtNLM"/>
    </source>
</evidence>